<feature type="transmembrane region" description="Helical" evidence="1">
    <location>
        <begin position="128"/>
        <end position="146"/>
    </location>
</feature>
<sequence>MRGWPIGLGFWAGWLWVTFLNGPFVYRFLLTLESTYINIVMLLFLACNTITYLVLANESYYKKFNNKLVIICGMILMVCSTLLIVGTAFSTVLGLYALYLAAILGGIGSAIILVFYGELYSQYSIKRAGLYYGICLAIATLVYLGVSFIHLYLAILITLLLPIFSVYSLIKGLSSNNLIIIADNEDYAKLDNILHTISYNVLFVLLCWWANV</sequence>
<dbReference type="AlphaFoldDB" id="A0A6I6DLX2"/>
<dbReference type="KEGG" id="salq:SYNTR_1725"/>
<proteinExistence type="predicted"/>
<evidence type="ECO:0000313" key="2">
    <source>
        <dbReference type="EMBL" id="QGU00319.1"/>
    </source>
</evidence>
<name>A0A6I6DLX2_9FIRM</name>
<keyword evidence="1" id="KW-1133">Transmembrane helix</keyword>
<feature type="transmembrane region" description="Helical" evidence="1">
    <location>
        <begin position="190"/>
        <end position="211"/>
    </location>
</feature>
<feature type="transmembrane region" description="Helical" evidence="1">
    <location>
        <begin position="7"/>
        <end position="29"/>
    </location>
</feature>
<evidence type="ECO:0000313" key="3">
    <source>
        <dbReference type="Proteomes" id="UP000426444"/>
    </source>
</evidence>
<dbReference type="RefSeq" id="WP_156204116.1">
    <property type="nucleotide sequence ID" value="NZ_CP046457.1"/>
</dbReference>
<organism evidence="2 3">
    <name type="scientific">Candidatus Syntrophocurvum alkaliphilum</name>
    <dbReference type="NCBI Taxonomy" id="2293317"/>
    <lineage>
        <taxon>Bacteria</taxon>
        <taxon>Bacillati</taxon>
        <taxon>Bacillota</taxon>
        <taxon>Clostridia</taxon>
        <taxon>Eubacteriales</taxon>
        <taxon>Syntrophomonadaceae</taxon>
        <taxon>Candidatus Syntrophocurvum</taxon>
    </lineage>
</organism>
<evidence type="ECO:0000256" key="1">
    <source>
        <dbReference type="SAM" id="Phobius"/>
    </source>
</evidence>
<keyword evidence="3" id="KW-1185">Reference proteome</keyword>
<dbReference type="EMBL" id="CP046457">
    <property type="protein sequence ID" value="QGU00319.1"/>
    <property type="molecule type" value="Genomic_DNA"/>
</dbReference>
<feature type="transmembrane region" description="Helical" evidence="1">
    <location>
        <begin position="68"/>
        <end position="90"/>
    </location>
</feature>
<accession>A0A6I6DLX2</accession>
<dbReference type="Proteomes" id="UP000426444">
    <property type="component" value="Chromosome"/>
</dbReference>
<feature type="transmembrane region" description="Helical" evidence="1">
    <location>
        <begin position="96"/>
        <end position="116"/>
    </location>
</feature>
<protein>
    <submittedName>
        <fullName evidence="2">Uncharacterized protein</fullName>
    </submittedName>
</protein>
<gene>
    <name evidence="2" type="ORF">SYNTR_1725</name>
</gene>
<feature type="transmembrane region" description="Helical" evidence="1">
    <location>
        <begin position="35"/>
        <end position="56"/>
    </location>
</feature>
<reference evidence="3" key="1">
    <citation type="journal article" date="2019" name="Microbiology">
        <title>Complete Genome Sequence of an Uncultured Bacterium of the Candidate Phylum Bipolaricaulota.</title>
        <authorList>
            <person name="Kadnikov V.V."/>
            <person name="Mardanov A.V."/>
            <person name="Beletsky A.V."/>
            <person name="Frank Y.A."/>
            <person name="Karnachuk O.V."/>
            <person name="Ravin N.V."/>
        </authorList>
    </citation>
    <scope>NUCLEOTIDE SEQUENCE [LARGE SCALE GENOMIC DNA]</scope>
</reference>
<keyword evidence="1" id="KW-0812">Transmembrane</keyword>
<keyword evidence="1" id="KW-0472">Membrane</keyword>